<proteinExistence type="predicted"/>
<gene>
    <name evidence="1" type="ORF">PM001_LOCUS22044</name>
</gene>
<comment type="caution">
    <text evidence="1">The sequence shown here is derived from an EMBL/GenBank/DDBJ whole genome shotgun (WGS) entry which is preliminary data.</text>
</comment>
<organism evidence="1 2">
    <name type="scientific">Peronospora matthiolae</name>
    <dbReference type="NCBI Taxonomy" id="2874970"/>
    <lineage>
        <taxon>Eukaryota</taxon>
        <taxon>Sar</taxon>
        <taxon>Stramenopiles</taxon>
        <taxon>Oomycota</taxon>
        <taxon>Peronosporomycetes</taxon>
        <taxon>Peronosporales</taxon>
        <taxon>Peronosporaceae</taxon>
        <taxon>Peronospora</taxon>
    </lineage>
</organism>
<evidence type="ECO:0000313" key="1">
    <source>
        <dbReference type="EMBL" id="CAK7936894.1"/>
    </source>
</evidence>
<dbReference type="AlphaFoldDB" id="A0AAV1UQH8"/>
<dbReference type="EMBL" id="CAKLBY020000226">
    <property type="protein sequence ID" value="CAK7936894.1"/>
    <property type="molecule type" value="Genomic_DNA"/>
</dbReference>
<evidence type="ECO:0000313" key="2">
    <source>
        <dbReference type="Proteomes" id="UP001162060"/>
    </source>
</evidence>
<sequence>MMAKLDELVRATRAQKDCYEQKRLRWVRKLCEAFSLEAMLPRG</sequence>
<name>A0AAV1UQH8_9STRA</name>
<accession>A0AAV1UQH8</accession>
<reference evidence="1" key="1">
    <citation type="submission" date="2024-01" db="EMBL/GenBank/DDBJ databases">
        <authorList>
            <person name="Webb A."/>
        </authorList>
    </citation>
    <scope>NUCLEOTIDE SEQUENCE</scope>
    <source>
        <strain evidence="1">Pm1</strain>
    </source>
</reference>
<dbReference type="Proteomes" id="UP001162060">
    <property type="component" value="Unassembled WGS sequence"/>
</dbReference>
<protein>
    <submittedName>
        <fullName evidence="1">Uncharacterized protein</fullName>
    </submittedName>
</protein>